<evidence type="ECO:0000256" key="5">
    <source>
        <dbReference type="ARBA" id="ARBA00023163"/>
    </source>
</evidence>
<evidence type="ECO:0000259" key="6">
    <source>
        <dbReference type="Pfam" id="PF03466"/>
    </source>
</evidence>
<keyword evidence="3" id="KW-0238">DNA-binding</keyword>
<keyword evidence="5" id="KW-0804">Transcription</keyword>
<proteinExistence type="inferred from homology"/>
<evidence type="ECO:0000256" key="3">
    <source>
        <dbReference type="ARBA" id="ARBA00023125"/>
    </source>
</evidence>
<dbReference type="GO" id="GO:0003700">
    <property type="term" value="F:DNA-binding transcription factor activity"/>
    <property type="evidence" value="ECO:0007669"/>
    <property type="project" value="TreeGrafter"/>
</dbReference>
<keyword evidence="2" id="KW-0805">Transcription regulation</keyword>
<protein>
    <recommendedName>
        <fullName evidence="6">LysR substrate-binding domain-containing protein</fullName>
    </recommendedName>
</protein>
<dbReference type="Gene3D" id="3.40.190.10">
    <property type="entry name" value="Periplasmic binding protein-like II"/>
    <property type="match status" value="2"/>
</dbReference>
<gene>
    <name evidence="7" type="ORF">GV789_17815</name>
</gene>
<dbReference type="Proteomes" id="UP000468928">
    <property type="component" value="Unassembled WGS sequence"/>
</dbReference>
<dbReference type="Pfam" id="PF03466">
    <property type="entry name" value="LysR_substrate"/>
    <property type="match status" value="1"/>
</dbReference>
<accession>A0A6P1DCD0</accession>
<dbReference type="EMBL" id="JAAGUZ010000047">
    <property type="protein sequence ID" value="NEW46293.1"/>
    <property type="molecule type" value="Genomic_DNA"/>
</dbReference>
<name>A0A6P1DCD0_9NOCA</name>
<dbReference type="AlphaFoldDB" id="A0A6P1DCD0"/>
<evidence type="ECO:0000256" key="1">
    <source>
        <dbReference type="ARBA" id="ARBA00009437"/>
    </source>
</evidence>
<dbReference type="GO" id="GO:0003677">
    <property type="term" value="F:DNA binding"/>
    <property type="evidence" value="ECO:0007669"/>
    <property type="project" value="UniProtKB-KW"/>
</dbReference>
<dbReference type="PANTHER" id="PTHR30346">
    <property type="entry name" value="TRANSCRIPTIONAL DUAL REGULATOR HCAR-RELATED"/>
    <property type="match status" value="1"/>
</dbReference>
<organism evidence="7 8">
    <name type="scientific">Nocardia cyriacigeorgica</name>
    <dbReference type="NCBI Taxonomy" id="135487"/>
    <lineage>
        <taxon>Bacteria</taxon>
        <taxon>Bacillati</taxon>
        <taxon>Actinomycetota</taxon>
        <taxon>Actinomycetes</taxon>
        <taxon>Mycobacteriales</taxon>
        <taxon>Nocardiaceae</taxon>
        <taxon>Nocardia</taxon>
    </lineage>
</organism>
<sequence length="125" mass="13357">MYLAASTDDPLAAHHASPWITGTSGTLCHTMTIRVCEAVGFTPRIRYHVDDFSAVLALVAAGRGIASVPELGALDPPEGVVLTSLPTRRRTRLAYRSCTRAHPAISAARNALHDCAAKHFPQCLP</sequence>
<evidence type="ECO:0000313" key="7">
    <source>
        <dbReference type="EMBL" id="NEW46293.1"/>
    </source>
</evidence>
<evidence type="ECO:0000313" key="8">
    <source>
        <dbReference type="Proteomes" id="UP000468928"/>
    </source>
</evidence>
<dbReference type="SUPFAM" id="SSF53850">
    <property type="entry name" value="Periplasmic binding protein-like II"/>
    <property type="match status" value="1"/>
</dbReference>
<dbReference type="PANTHER" id="PTHR30346:SF29">
    <property type="entry name" value="LYSR SUBSTRATE-BINDING"/>
    <property type="match status" value="1"/>
</dbReference>
<keyword evidence="4" id="KW-0010">Activator</keyword>
<reference evidence="7 8" key="1">
    <citation type="submission" date="2020-01" db="EMBL/GenBank/DDBJ databases">
        <title>Genetics and antimicrobial susceptibilities of Nocardia species isolated from the soil; a comparison with species isolated from humans.</title>
        <authorList>
            <person name="Carrasco G."/>
            <person name="Monzon S."/>
            <person name="Sansegundo M."/>
            <person name="Garcia E."/>
            <person name="Garrido N."/>
            <person name="Medina M.J."/>
            <person name="Villalon P."/>
            <person name="Ramirez-Arocha A.C."/>
            <person name="Jimenez P."/>
            <person name="Cuesta I."/>
            <person name="Valdezate S."/>
        </authorList>
    </citation>
    <scope>NUCLEOTIDE SEQUENCE [LARGE SCALE GENOMIC DNA]</scope>
    <source>
        <strain evidence="7 8">CNM20110639</strain>
    </source>
</reference>
<evidence type="ECO:0000256" key="4">
    <source>
        <dbReference type="ARBA" id="ARBA00023159"/>
    </source>
</evidence>
<evidence type="ECO:0000256" key="2">
    <source>
        <dbReference type="ARBA" id="ARBA00023015"/>
    </source>
</evidence>
<dbReference type="GO" id="GO:0032993">
    <property type="term" value="C:protein-DNA complex"/>
    <property type="evidence" value="ECO:0007669"/>
    <property type="project" value="TreeGrafter"/>
</dbReference>
<comment type="similarity">
    <text evidence="1">Belongs to the LysR transcriptional regulatory family.</text>
</comment>
<comment type="caution">
    <text evidence="7">The sequence shown here is derived from an EMBL/GenBank/DDBJ whole genome shotgun (WGS) entry which is preliminary data.</text>
</comment>
<feature type="domain" description="LysR substrate-binding" evidence="6">
    <location>
        <begin position="2"/>
        <end position="114"/>
    </location>
</feature>
<dbReference type="InterPro" id="IPR005119">
    <property type="entry name" value="LysR_subst-bd"/>
</dbReference>